<evidence type="ECO:0000256" key="1">
    <source>
        <dbReference type="SAM" id="Phobius"/>
    </source>
</evidence>
<keyword evidence="1" id="KW-1133">Transmembrane helix</keyword>
<name>A0A0F9X0V7_9ZZZZ</name>
<protein>
    <submittedName>
        <fullName evidence="2">Uncharacterized protein</fullName>
    </submittedName>
</protein>
<accession>A0A0F9X0V7</accession>
<keyword evidence="1" id="KW-0812">Transmembrane</keyword>
<evidence type="ECO:0000313" key="2">
    <source>
        <dbReference type="EMBL" id="KKN85038.1"/>
    </source>
</evidence>
<dbReference type="EMBL" id="LAZR01000163">
    <property type="protein sequence ID" value="KKN85038.1"/>
    <property type="molecule type" value="Genomic_DNA"/>
</dbReference>
<feature type="transmembrane region" description="Helical" evidence="1">
    <location>
        <begin position="20"/>
        <end position="44"/>
    </location>
</feature>
<gene>
    <name evidence="2" type="ORF">LCGC14_0282070</name>
</gene>
<sequence>MTHTSNERHQDLIANKEALFRAVSLAVLAIAPSATSIWCFGLNVMADSRNSKRDWDFIAMLPPSSTHAEVQALNDLNSPLAKLRNIAGHQIEVQALRIDEQSNFAILLRREGFSIWSQGMTIEPVTRTQEPKQLGKTYNECIFKLLSCTHYGAENSKGMQSC</sequence>
<keyword evidence="1" id="KW-0472">Membrane</keyword>
<reference evidence="2" key="1">
    <citation type="journal article" date="2015" name="Nature">
        <title>Complex archaea that bridge the gap between prokaryotes and eukaryotes.</title>
        <authorList>
            <person name="Spang A."/>
            <person name="Saw J.H."/>
            <person name="Jorgensen S.L."/>
            <person name="Zaremba-Niedzwiedzka K."/>
            <person name="Martijn J."/>
            <person name="Lind A.E."/>
            <person name="van Eijk R."/>
            <person name="Schleper C."/>
            <person name="Guy L."/>
            <person name="Ettema T.J."/>
        </authorList>
    </citation>
    <scope>NUCLEOTIDE SEQUENCE</scope>
</reference>
<dbReference type="AlphaFoldDB" id="A0A0F9X0V7"/>
<comment type="caution">
    <text evidence="2">The sequence shown here is derived from an EMBL/GenBank/DDBJ whole genome shotgun (WGS) entry which is preliminary data.</text>
</comment>
<organism evidence="2">
    <name type="scientific">marine sediment metagenome</name>
    <dbReference type="NCBI Taxonomy" id="412755"/>
    <lineage>
        <taxon>unclassified sequences</taxon>
        <taxon>metagenomes</taxon>
        <taxon>ecological metagenomes</taxon>
    </lineage>
</organism>
<proteinExistence type="predicted"/>